<dbReference type="GO" id="GO:0017006">
    <property type="term" value="P:protein-tetrapyrrole linkage"/>
    <property type="evidence" value="ECO:0007669"/>
    <property type="project" value="UniProtKB-UniRule"/>
</dbReference>
<comment type="function">
    <text evidence="3">Covalently attaches a chromophore to Cys residue(s) of phycobiliproteins.</text>
</comment>
<dbReference type="HAMAP" id="MF_01460">
    <property type="entry name" value="Chrphore_lyase_CpxT"/>
    <property type="match status" value="1"/>
</dbReference>
<comment type="caution">
    <text evidence="4">The sequence shown here is derived from an EMBL/GenBank/DDBJ whole genome shotgun (WGS) entry which is preliminary data.</text>
</comment>
<sequence>MTHATDLTTLVRWMSADFSNQEQAFANPPFYAHIRVCMRPLPISIFPEFSLFLEQAYDYMLNRPYRLRVLKFKIVDEQIELENYKLKEEQEAFFGASRDIERLKQLTPDHLEKMPGCDMIVSWTGKSFKGIVKPGKNCIVVRNGKETYLDNSFEIDEHQLISFDRGLDRETDELVWGSIAGPFHFVRWG</sequence>
<dbReference type="InterPro" id="IPR010404">
    <property type="entry name" value="CpcT/CpeT"/>
</dbReference>
<protein>
    <recommendedName>
        <fullName evidence="3">Chromophore lyase CpcT/CpeT</fullName>
        <ecNumber evidence="3">4.-.-.-</ecNumber>
    </recommendedName>
</protein>
<keyword evidence="2 3" id="KW-0456">Lyase</keyword>
<dbReference type="AlphaFoldDB" id="A0A401IEQ0"/>
<comment type="similarity">
    <text evidence="1 3">Belongs to the CpcT/CpeT biliprotein lyase family.</text>
</comment>
<accession>A0A401IEQ0</accession>
<dbReference type="CDD" id="cd16338">
    <property type="entry name" value="CpcT"/>
    <property type="match status" value="1"/>
</dbReference>
<organism evidence="4 5">
    <name type="scientific">Aphanothece sacrum FPU1</name>
    <dbReference type="NCBI Taxonomy" id="1920663"/>
    <lineage>
        <taxon>Bacteria</taxon>
        <taxon>Bacillati</taxon>
        <taxon>Cyanobacteriota</taxon>
        <taxon>Cyanophyceae</taxon>
        <taxon>Oscillatoriophycideae</taxon>
        <taxon>Chroococcales</taxon>
        <taxon>Aphanothecaceae</taxon>
        <taxon>Aphanothece</taxon>
    </lineage>
</organism>
<dbReference type="OrthoDB" id="509174at2"/>
<evidence type="ECO:0000313" key="5">
    <source>
        <dbReference type="Proteomes" id="UP000287247"/>
    </source>
</evidence>
<dbReference type="EC" id="4.-.-.-" evidence="3"/>
<dbReference type="PANTHER" id="PTHR35137:SF1">
    <property type="entry name" value="CHROMOPHORE LYASE CRL, CHLOROPLASTIC"/>
    <property type="match status" value="1"/>
</dbReference>
<dbReference type="PANTHER" id="PTHR35137">
    <property type="entry name" value="CHROMOPHORE LYASE CRL, CHLOROPLASTIC"/>
    <property type="match status" value="1"/>
</dbReference>
<dbReference type="EMBL" id="BDQK01000004">
    <property type="protein sequence ID" value="GBF79748.1"/>
    <property type="molecule type" value="Genomic_DNA"/>
</dbReference>
<dbReference type="Gene3D" id="2.40.128.590">
    <property type="entry name" value="CpcT/CpeT domain"/>
    <property type="match status" value="1"/>
</dbReference>
<dbReference type="Pfam" id="PF06206">
    <property type="entry name" value="CpeT"/>
    <property type="match status" value="1"/>
</dbReference>
<evidence type="ECO:0000256" key="3">
    <source>
        <dbReference type="HAMAP-Rule" id="MF_01460"/>
    </source>
</evidence>
<dbReference type="InterPro" id="IPR038672">
    <property type="entry name" value="CpcT/CpeT_sf"/>
</dbReference>
<dbReference type="GO" id="GO:0016829">
    <property type="term" value="F:lyase activity"/>
    <property type="evidence" value="ECO:0007669"/>
    <property type="project" value="UniProtKB-KW"/>
</dbReference>
<evidence type="ECO:0000313" key="4">
    <source>
        <dbReference type="EMBL" id="GBF79748.1"/>
    </source>
</evidence>
<proteinExistence type="inferred from homology"/>
<reference evidence="5" key="1">
    <citation type="submission" date="2017-05" db="EMBL/GenBank/DDBJ databases">
        <title>Physiological properties and genetic analysis related to exopolysaccharide production of fresh-water unicellular cyanobacterium Aphanothece sacrum, Suizenji Nori, that has been cultured as a food source in Japan.</title>
        <authorList>
            <person name="Kanesaki Y."/>
            <person name="Yoshikawa S."/>
            <person name="Ohki K."/>
        </authorList>
    </citation>
    <scope>NUCLEOTIDE SEQUENCE [LARGE SCALE GENOMIC DNA]</scope>
    <source>
        <strain evidence="5">FPU1</strain>
    </source>
</reference>
<gene>
    <name evidence="3" type="primary">cpcT</name>
    <name evidence="4" type="ORF">AsFPU1_1147</name>
</gene>
<name>A0A401IEQ0_APHSA</name>
<evidence type="ECO:0000256" key="2">
    <source>
        <dbReference type="ARBA" id="ARBA00023239"/>
    </source>
</evidence>
<evidence type="ECO:0000256" key="1">
    <source>
        <dbReference type="ARBA" id="ARBA00008206"/>
    </source>
</evidence>
<keyword evidence="5" id="KW-1185">Reference proteome</keyword>
<dbReference type="Proteomes" id="UP000287247">
    <property type="component" value="Unassembled WGS sequence"/>
</dbReference>